<feature type="compositionally biased region" description="Pro residues" evidence="1">
    <location>
        <begin position="1"/>
        <end position="12"/>
    </location>
</feature>
<accession>A0A8T0LA01</accession>
<dbReference type="EMBL" id="JABFOF010000001">
    <property type="protein sequence ID" value="KAG2409630.1"/>
    <property type="molecule type" value="Genomic_DNA"/>
</dbReference>
<reference evidence="2 3" key="1">
    <citation type="submission" date="2020-05" db="EMBL/GenBank/DDBJ databases">
        <title>Vigna angularis (adzuki bean) Var. LongXiaoDou No. 4 denovo assembly.</title>
        <authorList>
            <person name="Xiang H."/>
        </authorList>
    </citation>
    <scope>NUCLEOTIDE SEQUENCE [LARGE SCALE GENOMIC DNA]</scope>
    <source>
        <tissue evidence="2">Leaf</tissue>
    </source>
</reference>
<comment type="caution">
    <text evidence="2">The sequence shown here is derived from an EMBL/GenBank/DDBJ whole genome shotgun (WGS) entry which is preliminary data.</text>
</comment>
<evidence type="ECO:0000256" key="1">
    <source>
        <dbReference type="SAM" id="MobiDB-lite"/>
    </source>
</evidence>
<dbReference type="Proteomes" id="UP000743370">
    <property type="component" value="Unassembled WGS sequence"/>
</dbReference>
<evidence type="ECO:0000313" key="3">
    <source>
        <dbReference type="Proteomes" id="UP000743370"/>
    </source>
</evidence>
<gene>
    <name evidence="2" type="ORF">HKW66_Vig0002950</name>
</gene>
<dbReference type="AlphaFoldDB" id="A0A8T0LA01"/>
<feature type="region of interest" description="Disordered" evidence="1">
    <location>
        <begin position="1"/>
        <end position="91"/>
    </location>
</feature>
<feature type="compositionally biased region" description="Polar residues" evidence="1">
    <location>
        <begin position="67"/>
        <end position="91"/>
    </location>
</feature>
<feature type="compositionally biased region" description="Low complexity" evidence="1">
    <location>
        <begin position="13"/>
        <end position="25"/>
    </location>
</feature>
<name>A0A8T0LA01_PHAAN</name>
<proteinExistence type="predicted"/>
<evidence type="ECO:0000313" key="2">
    <source>
        <dbReference type="EMBL" id="KAG2409630.1"/>
    </source>
</evidence>
<protein>
    <submittedName>
        <fullName evidence="2">Uncharacterized protein</fullName>
    </submittedName>
</protein>
<organism evidence="2 3">
    <name type="scientific">Phaseolus angularis</name>
    <name type="common">Azuki bean</name>
    <name type="synonym">Vigna angularis</name>
    <dbReference type="NCBI Taxonomy" id="3914"/>
    <lineage>
        <taxon>Eukaryota</taxon>
        <taxon>Viridiplantae</taxon>
        <taxon>Streptophyta</taxon>
        <taxon>Embryophyta</taxon>
        <taxon>Tracheophyta</taxon>
        <taxon>Spermatophyta</taxon>
        <taxon>Magnoliopsida</taxon>
        <taxon>eudicotyledons</taxon>
        <taxon>Gunneridae</taxon>
        <taxon>Pentapetalae</taxon>
        <taxon>rosids</taxon>
        <taxon>fabids</taxon>
        <taxon>Fabales</taxon>
        <taxon>Fabaceae</taxon>
        <taxon>Papilionoideae</taxon>
        <taxon>50 kb inversion clade</taxon>
        <taxon>NPAAA clade</taxon>
        <taxon>indigoferoid/millettioid clade</taxon>
        <taxon>Phaseoleae</taxon>
        <taxon>Vigna</taxon>
    </lineage>
</organism>
<sequence length="179" mass="19777">MAAPTEPAPTEPTPTELTPTELAPIEPTPPSGRPKASPATPLVDRLIVDDRKSPPFTSSPRARERNTLTQRETFSQPPSRPATASASNGRTRTLHAATTVLLLGPRRRRRISGLCEEGFTMGGFWVFHGYAKFVVGFSGSDFLCRLVRLMKEEKTQWCAMDNAIHDCCFMGFAIEMRVD</sequence>